<dbReference type="Proteomes" id="UP000325081">
    <property type="component" value="Unassembled WGS sequence"/>
</dbReference>
<protein>
    <submittedName>
        <fullName evidence="1">Leucine-rich repeat protein kinase family protein</fullName>
    </submittedName>
</protein>
<organism evidence="1 2">
    <name type="scientific">Striga asiatica</name>
    <name type="common">Asiatic witchweed</name>
    <name type="synonym">Buchnera asiatica</name>
    <dbReference type="NCBI Taxonomy" id="4170"/>
    <lineage>
        <taxon>Eukaryota</taxon>
        <taxon>Viridiplantae</taxon>
        <taxon>Streptophyta</taxon>
        <taxon>Embryophyta</taxon>
        <taxon>Tracheophyta</taxon>
        <taxon>Spermatophyta</taxon>
        <taxon>Magnoliopsida</taxon>
        <taxon>eudicotyledons</taxon>
        <taxon>Gunneridae</taxon>
        <taxon>Pentapetalae</taxon>
        <taxon>asterids</taxon>
        <taxon>lamiids</taxon>
        <taxon>Lamiales</taxon>
        <taxon>Orobanchaceae</taxon>
        <taxon>Buchnereae</taxon>
        <taxon>Striga</taxon>
    </lineage>
</organism>
<comment type="caution">
    <text evidence="1">The sequence shown here is derived from an EMBL/GenBank/DDBJ whole genome shotgun (WGS) entry which is preliminary data.</text>
</comment>
<keyword evidence="1" id="KW-0808">Transferase</keyword>
<keyword evidence="2" id="KW-1185">Reference proteome</keyword>
<keyword evidence="1" id="KW-0418">Kinase</keyword>
<evidence type="ECO:0000313" key="1">
    <source>
        <dbReference type="EMBL" id="GER30288.1"/>
    </source>
</evidence>
<reference evidence="2" key="1">
    <citation type="journal article" date="2019" name="Curr. Biol.">
        <title>Genome Sequence of Striga asiatica Provides Insight into the Evolution of Plant Parasitism.</title>
        <authorList>
            <person name="Yoshida S."/>
            <person name="Kim S."/>
            <person name="Wafula E.K."/>
            <person name="Tanskanen J."/>
            <person name="Kim Y.M."/>
            <person name="Honaas L."/>
            <person name="Yang Z."/>
            <person name="Spallek T."/>
            <person name="Conn C.E."/>
            <person name="Ichihashi Y."/>
            <person name="Cheong K."/>
            <person name="Cui S."/>
            <person name="Der J.P."/>
            <person name="Gundlach H."/>
            <person name="Jiao Y."/>
            <person name="Hori C."/>
            <person name="Ishida J.K."/>
            <person name="Kasahara H."/>
            <person name="Kiba T."/>
            <person name="Kim M.S."/>
            <person name="Koo N."/>
            <person name="Laohavisit A."/>
            <person name="Lee Y.H."/>
            <person name="Lumba S."/>
            <person name="McCourt P."/>
            <person name="Mortimer J.C."/>
            <person name="Mutuku J.M."/>
            <person name="Nomura T."/>
            <person name="Sasaki-Sekimoto Y."/>
            <person name="Seto Y."/>
            <person name="Wang Y."/>
            <person name="Wakatake T."/>
            <person name="Sakakibara H."/>
            <person name="Demura T."/>
            <person name="Yamaguchi S."/>
            <person name="Yoneyama K."/>
            <person name="Manabe R.I."/>
            <person name="Nelson D.C."/>
            <person name="Schulman A.H."/>
            <person name="Timko M.P."/>
            <person name="dePamphilis C.W."/>
            <person name="Choi D."/>
            <person name="Shirasu K."/>
        </authorList>
    </citation>
    <scope>NUCLEOTIDE SEQUENCE [LARGE SCALE GENOMIC DNA]</scope>
    <source>
        <strain evidence="2">cv. UVA1</strain>
    </source>
</reference>
<sequence length="190" mass="20975">MRNTAIRKLVRFLLRRISLKSNLLLLGPLTFVPLVKTVDFHILNILRQIKIGSALLNPPFEYRAFSSKVPLEHSSISVDTWSTCTEEADTINSPLSPSSNTIIDEQAPHINFCLLSPNKTRLLGILSTSKQLLHPIKGAPPATGLLWPATNFLGWRLGCDDDKGGVEHTASGARKKARGEFRACMDTNCT</sequence>
<dbReference type="AlphaFoldDB" id="A0A5A7PCK4"/>
<dbReference type="EMBL" id="BKCP01004339">
    <property type="protein sequence ID" value="GER30288.1"/>
    <property type="molecule type" value="Genomic_DNA"/>
</dbReference>
<proteinExistence type="predicted"/>
<name>A0A5A7PCK4_STRAF</name>
<evidence type="ECO:0000313" key="2">
    <source>
        <dbReference type="Proteomes" id="UP000325081"/>
    </source>
</evidence>
<accession>A0A5A7PCK4</accession>
<gene>
    <name evidence="1" type="ORF">STAS_06228</name>
</gene>
<dbReference type="GO" id="GO:0016301">
    <property type="term" value="F:kinase activity"/>
    <property type="evidence" value="ECO:0007669"/>
    <property type="project" value="UniProtKB-KW"/>
</dbReference>